<evidence type="ECO:0000313" key="6">
    <source>
        <dbReference type="Proteomes" id="UP000663865"/>
    </source>
</evidence>
<dbReference type="GO" id="GO:0005576">
    <property type="term" value="C:extracellular region"/>
    <property type="evidence" value="ECO:0007669"/>
    <property type="project" value="TreeGrafter"/>
</dbReference>
<gene>
    <name evidence="5" type="ORF">KIK155_LOCUS29183</name>
</gene>
<evidence type="ECO:0008006" key="7">
    <source>
        <dbReference type="Google" id="ProtNLM"/>
    </source>
</evidence>
<organism evidence="5 6">
    <name type="scientific">Rotaria socialis</name>
    <dbReference type="NCBI Taxonomy" id="392032"/>
    <lineage>
        <taxon>Eukaryota</taxon>
        <taxon>Metazoa</taxon>
        <taxon>Spiralia</taxon>
        <taxon>Gnathifera</taxon>
        <taxon>Rotifera</taxon>
        <taxon>Eurotatoria</taxon>
        <taxon>Bdelloidea</taxon>
        <taxon>Philodinida</taxon>
        <taxon>Philodinidae</taxon>
        <taxon>Rotaria</taxon>
    </lineage>
</organism>
<dbReference type="InterPro" id="IPR001258">
    <property type="entry name" value="NHL_repeat"/>
</dbReference>
<evidence type="ECO:0000313" key="5">
    <source>
        <dbReference type="EMBL" id="CAF3741680.1"/>
    </source>
</evidence>
<dbReference type="Pfam" id="PF01436">
    <property type="entry name" value="NHL"/>
    <property type="match status" value="2"/>
</dbReference>
<dbReference type="AlphaFoldDB" id="A0A818XV43"/>
<reference evidence="5" key="1">
    <citation type="submission" date="2021-02" db="EMBL/GenBank/DDBJ databases">
        <authorList>
            <person name="Nowell W R."/>
        </authorList>
    </citation>
    <scope>NUCLEOTIDE SEQUENCE</scope>
</reference>
<feature type="repeat" description="NHL" evidence="4">
    <location>
        <begin position="237"/>
        <end position="280"/>
    </location>
</feature>
<evidence type="ECO:0000256" key="1">
    <source>
        <dbReference type="ARBA" id="ARBA00022729"/>
    </source>
</evidence>
<comment type="caution">
    <text evidence="5">The sequence shown here is derived from an EMBL/GenBank/DDBJ whole genome shotgun (WGS) entry which is preliminary data.</text>
</comment>
<keyword evidence="2" id="KW-0677">Repeat</keyword>
<dbReference type="PROSITE" id="PS51125">
    <property type="entry name" value="NHL"/>
    <property type="match status" value="2"/>
</dbReference>
<keyword evidence="1" id="KW-0732">Signal</keyword>
<dbReference type="SUPFAM" id="SSF63829">
    <property type="entry name" value="Calcium-dependent phosphotriesterase"/>
    <property type="match status" value="1"/>
</dbReference>
<dbReference type="Proteomes" id="UP000663865">
    <property type="component" value="Unassembled WGS sequence"/>
</dbReference>
<dbReference type="PANTHER" id="PTHR10680">
    <property type="entry name" value="PEPTIDYL-GLYCINE ALPHA-AMIDATING MONOOXYGENASE"/>
    <property type="match status" value="1"/>
</dbReference>
<proteinExistence type="predicted"/>
<dbReference type="Gene3D" id="2.120.10.30">
    <property type="entry name" value="TolB, C-terminal domain"/>
    <property type="match status" value="1"/>
</dbReference>
<keyword evidence="3" id="KW-0325">Glycoprotein</keyword>
<dbReference type="InterPro" id="IPR011042">
    <property type="entry name" value="6-blade_b-propeller_TolB-like"/>
</dbReference>
<dbReference type="Gene3D" id="2.40.10.500">
    <property type="match status" value="1"/>
</dbReference>
<sequence length="378" mass="40411">MTTTSDTTTTSILTFLPTGIYALSIPTCATWNQTGITVAGNSNGNSGSDLASLINPVDIFVDNNYTLYIADRDNNRIVRYHTNDTIGTVVAGNSTSGGSPSELNAPKGIAVDQYGAIIVADSSNYRIQRFPLGSTVGTTLAINSTTNILGQVRDLHINVNNDIFVTDSDYSHVIKYYPNNGVGVILAGNYGSGSAANQLSNPYGNFVDGNETLYVADYGNNRVQMYLTGATSGTTVAGITGSPGSSLTQLNGPIAVVVDNNGYIYVADYGNSRIVKWTTNYSTGVICVVAYTGTVGAAANQLDGPRDLKFDAEGNFRHQAAPLVRDFLIFAVRKWFEQSCDEQISFIFGIKHVLLGAVLCQKSALTEFYPISNSLRFI</sequence>
<dbReference type="EMBL" id="CAJNYV010005390">
    <property type="protein sequence ID" value="CAF3741680.1"/>
    <property type="molecule type" value="Genomic_DNA"/>
</dbReference>
<dbReference type="CDD" id="cd05819">
    <property type="entry name" value="NHL"/>
    <property type="match status" value="1"/>
</dbReference>
<evidence type="ECO:0000256" key="4">
    <source>
        <dbReference type="PROSITE-ProRule" id="PRU00504"/>
    </source>
</evidence>
<evidence type="ECO:0000256" key="3">
    <source>
        <dbReference type="ARBA" id="ARBA00023180"/>
    </source>
</evidence>
<name>A0A818XV43_9BILA</name>
<dbReference type="PANTHER" id="PTHR10680:SF14">
    <property type="entry name" value="PEPTIDYL-GLYCINE ALPHA-AMIDATING MONOOXYGENASE"/>
    <property type="match status" value="1"/>
</dbReference>
<accession>A0A818XV43</accession>
<protein>
    <recommendedName>
        <fullName evidence="7">NHL repeat containing protein</fullName>
    </recommendedName>
</protein>
<evidence type="ECO:0000256" key="2">
    <source>
        <dbReference type="ARBA" id="ARBA00022737"/>
    </source>
</evidence>
<feature type="repeat" description="NHL" evidence="4">
    <location>
        <begin position="94"/>
        <end position="133"/>
    </location>
</feature>